<gene>
    <name evidence="2" type="ORF">D0T92_07335</name>
</gene>
<dbReference type="PANTHER" id="PTHR14237">
    <property type="entry name" value="MOLYBDOPTERIN COFACTOR SULFURASE MOSC"/>
    <property type="match status" value="1"/>
</dbReference>
<dbReference type="Pfam" id="PF03476">
    <property type="entry name" value="MOSC_N"/>
    <property type="match status" value="1"/>
</dbReference>
<dbReference type="SUPFAM" id="SSF50800">
    <property type="entry name" value="PK beta-barrel domain-like"/>
    <property type="match status" value="1"/>
</dbReference>
<feature type="domain" description="MOSC" evidence="1">
    <location>
        <begin position="149"/>
        <end position="298"/>
    </location>
</feature>
<dbReference type="PANTHER" id="PTHR14237:SF19">
    <property type="entry name" value="MITOCHONDRIAL AMIDOXIME REDUCING COMPONENT 1"/>
    <property type="match status" value="1"/>
</dbReference>
<dbReference type="OrthoDB" id="581532at2"/>
<name>A0A5J6PVP1_9NEIS</name>
<dbReference type="KEGG" id="nzl:D0T92_07335"/>
<sequence>MTNLLKWLGGGIFWPLFYSSPIQTAYGYFAMIFKNVDNYGINTVKLTELIRYPVKSMGGNTLAEADILPTGLPHDREWLVATPQGGFVTARKFPKMLLWQADARLDGLVLTAPDGSRREVSVSEMTDSADVTVWKDSFAARCGSIEIDKWLSEQLGMAVRLYWLGEQSHRMLSYSQTPLSFADGAPFLLTNTASLADLNHMLDKPVEMARFRANLVFSGKQAYEEEQWHRIRIGEVEFENFKPCTRCVMTTVDLQSGQKDRFQEPLSTLAVVRNAVFGVNLVALNQGRVRVDDEVEVLSYR</sequence>
<dbReference type="GO" id="GO:0003824">
    <property type="term" value="F:catalytic activity"/>
    <property type="evidence" value="ECO:0007669"/>
    <property type="project" value="InterPro"/>
</dbReference>
<dbReference type="InterPro" id="IPR005302">
    <property type="entry name" value="MoCF_Sase_C"/>
</dbReference>
<dbReference type="GO" id="GO:0030170">
    <property type="term" value="F:pyridoxal phosphate binding"/>
    <property type="evidence" value="ECO:0007669"/>
    <property type="project" value="InterPro"/>
</dbReference>
<evidence type="ECO:0000313" key="2">
    <source>
        <dbReference type="EMBL" id="QEY26356.1"/>
    </source>
</evidence>
<dbReference type="InterPro" id="IPR005303">
    <property type="entry name" value="MOCOS_middle"/>
</dbReference>
<dbReference type="PROSITE" id="PS51340">
    <property type="entry name" value="MOSC"/>
    <property type="match status" value="1"/>
</dbReference>
<organism evidence="2 3">
    <name type="scientific">Neisseria zalophi</name>
    <dbReference type="NCBI Taxonomy" id="640030"/>
    <lineage>
        <taxon>Bacteria</taxon>
        <taxon>Pseudomonadati</taxon>
        <taxon>Pseudomonadota</taxon>
        <taxon>Betaproteobacteria</taxon>
        <taxon>Neisseriales</taxon>
        <taxon>Neisseriaceae</taxon>
        <taxon>Neisseria</taxon>
    </lineage>
</organism>
<accession>A0A5J6PVP1</accession>
<dbReference type="SUPFAM" id="SSF141673">
    <property type="entry name" value="MOSC N-terminal domain-like"/>
    <property type="match status" value="1"/>
</dbReference>
<dbReference type="GO" id="GO:0030151">
    <property type="term" value="F:molybdenum ion binding"/>
    <property type="evidence" value="ECO:0007669"/>
    <property type="project" value="InterPro"/>
</dbReference>
<evidence type="ECO:0000313" key="3">
    <source>
        <dbReference type="Proteomes" id="UP000325713"/>
    </source>
</evidence>
<protein>
    <submittedName>
        <fullName evidence="2">MOSC domain-containing protein</fullName>
    </submittedName>
</protein>
<keyword evidence="3" id="KW-1185">Reference proteome</keyword>
<dbReference type="Gene3D" id="2.40.33.20">
    <property type="entry name" value="PK beta-barrel domain-like"/>
    <property type="match status" value="1"/>
</dbReference>
<dbReference type="Pfam" id="PF03473">
    <property type="entry name" value="MOSC"/>
    <property type="match status" value="1"/>
</dbReference>
<proteinExistence type="predicted"/>
<dbReference type="InterPro" id="IPR011037">
    <property type="entry name" value="Pyrv_Knase-like_insert_dom_sf"/>
</dbReference>
<dbReference type="EMBL" id="CP031700">
    <property type="protein sequence ID" value="QEY26356.1"/>
    <property type="molecule type" value="Genomic_DNA"/>
</dbReference>
<evidence type="ECO:0000259" key="1">
    <source>
        <dbReference type="PROSITE" id="PS51340"/>
    </source>
</evidence>
<reference evidence="2 3" key="1">
    <citation type="submission" date="2018-08" db="EMBL/GenBank/DDBJ databases">
        <title>Neisseria zalophi ATCC BAA-2455 complete genome.</title>
        <authorList>
            <person name="Veseli I.A."/>
            <person name="Buttler R."/>
            <person name="Mascarenhas dos Santos A.C."/>
            <person name="Pombert J.-F."/>
        </authorList>
    </citation>
    <scope>NUCLEOTIDE SEQUENCE [LARGE SCALE GENOMIC DNA]</scope>
    <source>
        <strain evidence="2 3">ATCC BAA-2455</strain>
    </source>
</reference>
<dbReference type="Proteomes" id="UP000325713">
    <property type="component" value="Chromosome"/>
</dbReference>
<dbReference type="AlphaFoldDB" id="A0A5J6PVP1"/>